<organism evidence="2 3">
    <name type="scientific">Acropora cervicornis</name>
    <name type="common">Staghorn coral</name>
    <dbReference type="NCBI Taxonomy" id="6130"/>
    <lineage>
        <taxon>Eukaryota</taxon>
        <taxon>Metazoa</taxon>
        <taxon>Cnidaria</taxon>
        <taxon>Anthozoa</taxon>
        <taxon>Hexacorallia</taxon>
        <taxon>Scleractinia</taxon>
        <taxon>Astrocoeniina</taxon>
        <taxon>Acroporidae</taxon>
        <taxon>Acropora</taxon>
    </lineage>
</organism>
<dbReference type="InterPro" id="IPR008996">
    <property type="entry name" value="IL1/FGF"/>
</dbReference>
<proteinExistence type="inferred from homology"/>
<evidence type="ECO:0000256" key="1">
    <source>
        <dbReference type="ARBA" id="ARBA00007936"/>
    </source>
</evidence>
<dbReference type="EMBL" id="JARQWQ010000021">
    <property type="protein sequence ID" value="KAK2564953.1"/>
    <property type="molecule type" value="Genomic_DNA"/>
</dbReference>
<reference evidence="2" key="1">
    <citation type="journal article" date="2023" name="G3 (Bethesda)">
        <title>Whole genome assembly and annotation of the endangered Caribbean coral Acropora cervicornis.</title>
        <authorList>
            <person name="Selwyn J.D."/>
            <person name="Vollmer S.V."/>
        </authorList>
    </citation>
    <scope>NUCLEOTIDE SEQUENCE</scope>
    <source>
        <strain evidence="2">K2</strain>
    </source>
</reference>
<gene>
    <name evidence="2" type="ORF">P5673_011663</name>
</gene>
<dbReference type="Gene3D" id="2.80.10.50">
    <property type="match status" value="1"/>
</dbReference>
<dbReference type="Pfam" id="PF00167">
    <property type="entry name" value="FGF"/>
    <property type="match status" value="1"/>
</dbReference>
<protein>
    <submittedName>
        <fullName evidence="2">Fibroblast growth factor 2</fullName>
    </submittedName>
</protein>
<reference evidence="2" key="2">
    <citation type="journal article" date="2023" name="Science">
        <title>Genomic signatures of disease resistance in endangered staghorn corals.</title>
        <authorList>
            <person name="Vollmer S.V."/>
            <person name="Selwyn J.D."/>
            <person name="Despard B.A."/>
            <person name="Roesel C.L."/>
        </authorList>
    </citation>
    <scope>NUCLEOTIDE SEQUENCE</scope>
    <source>
        <strain evidence="2">K2</strain>
    </source>
</reference>
<keyword evidence="3" id="KW-1185">Reference proteome</keyword>
<dbReference type="InterPro" id="IPR056378">
    <property type="entry name" value="Let-756-like_FGF"/>
</dbReference>
<dbReference type="PANTHER" id="PTHR11486">
    <property type="entry name" value="FIBROBLAST GROWTH FACTOR"/>
    <property type="match status" value="1"/>
</dbReference>
<evidence type="ECO:0000313" key="3">
    <source>
        <dbReference type="Proteomes" id="UP001249851"/>
    </source>
</evidence>
<sequence length="120" mass="13217">MNSLEISTRRSKMAANKSALLQAKTAQWSTAKLNLNIFSLKEASVTDEDNGVTEVTLFAKNHWFLRVQGDGNVSGTRDQASDEVSLLMFSVGKGLVQIFSPEARRYIAMESTGRLFSSVI</sequence>
<dbReference type="CDD" id="cd00058">
    <property type="entry name" value="beta-trefoil_FGF"/>
    <property type="match status" value="1"/>
</dbReference>
<dbReference type="Proteomes" id="UP001249851">
    <property type="component" value="Unassembled WGS sequence"/>
</dbReference>
<dbReference type="SUPFAM" id="SSF50353">
    <property type="entry name" value="Cytokine"/>
    <property type="match status" value="1"/>
</dbReference>
<evidence type="ECO:0000313" key="2">
    <source>
        <dbReference type="EMBL" id="KAK2564953.1"/>
    </source>
</evidence>
<dbReference type="AlphaFoldDB" id="A0AAD9QPB9"/>
<dbReference type="InterPro" id="IPR002209">
    <property type="entry name" value="Fibroblast_GF_fam"/>
</dbReference>
<dbReference type="GO" id="GO:0008083">
    <property type="term" value="F:growth factor activity"/>
    <property type="evidence" value="ECO:0007669"/>
    <property type="project" value="InterPro"/>
</dbReference>
<name>A0AAD9QPB9_ACRCE</name>
<accession>A0AAD9QPB9</accession>
<comment type="similarity">
    <text evidence="1">Belongs to the heparin-binding growth factors family.</text>
</comment>
<comment type="caution">
    <text evidence="2">The sequence shown here is derived from an EMBL/GenBank/DDBJ whole genome shotgun (WGS) entry which is preliminary data.</text>
</comment>